<dbReference type="PANTHER" id="PTHR19297">
    <property type="entry name" value="GLYCOSYLTRANSFERASE 14 FAMILY MEMBER"/>
    <property type="match status" value="1"/>
</dbReference>
<gene>
    <name evidence="1" type="ORF">CGOC_LOCUS5528</name>
</gene>
<dbReference type="Proteomes" id="UP000271889">
    <property type="component" value="Unassembled WGS sequence"/>
</dbReference>
<keyword evidence="2" id="KW-1185">Reference proteome</keyword>
<protein>
    <submittedName>
        <fullName evidence="1">Uncharacterized protein</fullName>
    </submittedName>
</protein>
<sequence length="128" mass="15092">MKFVEDYRSKHTSEVDKYMEKKLRDASMHYYLARHQVWYGECGGKLVTASCVFGVDDLANILRQPHLIAHKMYLDFQPAAFFCVLKEIRERENNPKPLNLTLYAELPQVELSSGVPYEKLKHPLWMVW</sequence>
<dbReference type="OrthoDB" id="2019572at2759"/>
<accession>A0A3P6TD09</accession>
<name>A0A3P6TD09_CYLGO</name>
<dbReference type="EMBL" id="UYRV01016911">
    <property type="protein sequence ID" value="VDK62591.1"/>
    <property type="molecule type" value="Genomic_DNA"/>
</dbReference>
<dbReference type="PANTHER" id="PTHR19297:SF185">
    <property type="entry name" value="BETA-1,3-GALACTOSYL-O-GLYCOSYL-GLYCOPROTEIN BETA-1,6-N-ACETYLGLUCOSAMINYLTRANSFERASE 3"/>
    <property type="match status" value="1"/>
</dbReference>
<organism evidence="1 2">
    <name type="scientific">Cylicostephanus goldi</name>
    <name type="common">Nematode worm</name>
    <dbReference type="NCBI Taxonomy" id="71465"/>
    <lineage>
        <taxon>Eukaryota</taxon>
        <taxon>Metazoa</taxon>
        <taxon>Ecdysozoa</taxon>
        <taxon>Nematoda</taxon>
        <taxon>Chromadorea</taxon>
        <taxon>Rhabditida</taxon>
        <taxon>Rhabditina</taxon>
        <taxon>Rhabditomorpha</taxon>
        <taxon>Strongyloidea</taxon>
        <taxon>Strongylidae</taxon>
        <taxon>Cylicostephanus</taxon>
    </lineage>
</organism>
<proteinExistence type="predicted"/>
<evidence type="ECO:0000313" key="2">
    <source>
        <dbReference type="Proteomes" id="UP000271889"/>
    </source>
</evidence>
<evidence type="ECO:0000313" key="1">
    <source>
        <dbReference type="EMBL" id="VDK62591.1"/>
    </source>
</evidence>
<dbReference type="AlphaFoldDB" id="A0A3P6TD09"/>
<dbReference type="GO" id="GO:0008375">
    <property type="term" value="F:acetylglucosaminyltransferase activity"/>
    <property type="evidence" value="ECO:0007669"/>
    <property type="project" value="TreeGrafter"/>
</dbReference>
<reference evidence="1 2" key="1">
    <citation type="submission" date="2018-11" db="EMBL/GenBank/DDBJ databases">
        <authorList>
            <consortium name="Pathogen Informatics"/>
        </authorList>
    </citation>
    <scope>NUCLEOTIDE SEQUENCE [LARGE SCALE GENOMIC DNA]</scope>
</reference>